<reference evidence="2" key="1">
    <citation type="submission" date="2016-10" db="EMBL/GenBank/DDBJ databases">
        <authorList>
            <person name="Varghese N."/>
            <person name="Submissions S."/>
        </authorList>
    </citation>
    <scope>NUCLEOTIDE SEQUENCE [LARGE SCALE GENOMIC DNA]</scope>
    <source>
        <strain evidence="2">AAP</strain>
    </source>
</reference>
<evidence type="ECO:0000313" key="1">
    <source>
        <dbReference type="EMBL" id="SDM75891.1"/>
    </source>
</evidence>
<name>A0A1G9VV97_9GAMM</name>
<evidence type="ECO:0000313" key="2">
    <source>
        <dbReference type="Proteomes" id="UP000199107"/>
    </source>
</evidence>
<proteinExistence type="predicted"/>
<protein>
    <submittedName>
        <fullName evidence="1">Uncharacterized protein</fullName>
    </submittedName>
</protein>
<dbReference type="Proteomes" id="UP000199107">
    <property type="component" value="Unassembled WGS sequence"/>
</dbReference>
<dbReference type="AlphaFoldDB" id="A0A1G9VV97"/>
<dbReference type="EMBL" id="FNGH01000019">
    <property type="protein sequence ID" value="SDM75891.1"/>
    <property type="molecule type" value="Genomic_DNA"/>
</dbReference>
<accession>A0A1G9VV97</accession>
<dbReference type="RefSeq" id="WP_089660444.1">
    <property type="nucleotide sequence ID" value="NZ_FNGH01000019.1"/>
</dbReference>
<organism evidence="1 2">
    <name type="scientific">Franzmannia pantelleriensis</name>
    <dbReference type="NCBI Taxonomy" id="48727"/>
    <lineage>
        <taxon>Bacteria</taxon>
        <taxon>Pseudomonadati</taxon>
        <taxon>Pseudomonadota</taxon>
        <taxon>Gammaproteobacteria</taxon>
        <taxon>Oceanospirillales</taxon>
        <taxon>Halomonadaceae</taxon>
        <taxon>Franzmannia</taxon>
    </lineage>
</organism>
<keyword evidence="2" id="KW-1185">Reference proteome</keyword>
<gene>
    <name evidence="1" type="ORF">SAMN05192555_1193</name>
</gene>
<sequence>MIKTKYGTHDGNTWEYLCQQAFKLKYGEDGYQEMASSPGDYGIEGFTKKTGLAFQCYCPEKEYTQIELYEKQRDKITNDLDKLKKYESNLAARLGDTKIKQWVFVTPEINNNKLLEHAEKKQNEIKLNNISILDEDFTVLIKDGDFFSSEFIKINQINGEKLVFFDSQSDLHLDYGEDELTDYEKNIERKNKVRCDYDDKKNDSKLKKLNELTVKLWLEGEPTLKNIEKNAPKIYYHLVRIISQYEDEVSELSLWWQADANTLVEKVKEGLFERIKQELPDISGTDQRAISNHMVSKWIALCPLDFE</sequence>
<dbReference type="OrthoDB" id="2962756at2"/>